<evidence type="ECO:0000313" key="1">
    <source>
        <dbReference type="EMBL" id="ADC46936.1"/>
    </source>
</evidence>
<dbReference type="AlphaFoldDB" id="D3E325"/>
<name>D3E325_METRM</name>
<organism evidence="1 2">
    <name type="scientific">Methanobrevibacter ruminantium (strain ATCC 35063 / DSM 1093 / JCM 13430 / OCM 146 / M1)</name>
    <name type="common">Methanobacterium ruminantium</name>
    <dbReference type="NCBI Taxonomy" id="634498"/>
    <lineage>
        <taxon>Archaea</taxon>
        <taxon>Methanobacteriati</taxon>
        <taxon>Methanobacteriota</taxon>
        <taxon>Methanomada group</taxon>
        <taxon>Methanobacteria</taxon>
        <taxon>Methanobacteriales</taxon>
        <taxon>Methanobacteriaceae</taxon>
        <taxon>Methanobrevibacter</taxon>
    </lineage>
</organism>
<dbReference type="Proteomes" id="UP000008680">
    <property type="component" value="Chromosome"/>
</dbReference>
<sequence>MTMKTGSELKFNDDYEYMTFDLDQEFLLGELGQDEIRDKIITAQEILDNHLANPYEAGQEIEIENPFEKPILRKYIKVNEVTEDMIDIIYYQVRNHYEVYKFVTLTDPAHRGRILIPKD</sequence>
<accession>D3E325</accession>
<dbReference type="STRING" id="634498.mru_1085"/>
<gene>
    <name evidence="1" type="ordered locus">mru_1085</name>
</gene>
<dbReference type="PATRIC" id="fig|634498.28.peg.1087"/>
<keyword evidence="2" id="KW-1185">Reference proteome</keyword>
<dbReference type="GeneID" id="8770737"/>
<reference evidence="1 2" key="1">
    <citation type="journal article" date="2010" name="PLoS ONE">
        <title>The genome sequence of the rumen methanogen Methanobrevibacter ruminantium reveals new possibilities for controlling ruminant methane emissions.</title>
        <authorList>
            <person name="Leahy S.C."/>
            <person name="Kelly W.J."/>
            <person name="Altermann E."/>
            <person name="Ronimus R.S."/>
            <person name="Yeoman C.J."/>
            <person name="Pacheco D.M."/>
            <person name="Li D."/>
            <person name="Kong Z."/>
            <person name="McTavish S."/>
            <person name="Sang C."/>
            <person name="Lambie S.C."/>
            <person name="Janssen P.H."/>
            <person name="Dey D."/>
            <person name="Attwood G.T."/>
        </authorList>
    </citation>
    <scope>NUCLEOTIDE SEQUENCE [LARGE SCALE GENOMIC DNA]</scope>
    <source>
        <strain evidence="2">ATCC 35063 / DSM 1093 / JCM 13430 / OCM 146 / M1</strain>
    </source>
</reference>
<dbReference type="OrthoDB" id="376826at2157"/>
<dbReference type="HOGENOM" id="CLU_2056091_0_0_2"/>
<dbReference type="EMBL" id="CP001719">
    <property type="protein sequence ID" value="ADC46936.1"/>
    <property type="molecule type" value="Genomic_DNA"/>
</dbReference>
<proteinExistence type="predicted"/>
<evidence type="ECO:0000313" key="2">
    <source>
        <dbReference type="Proteomes" id="UP000008680"/>
    </source>
</evidence>
<dbReference type="KEGG" id="mru:mru_1085"/>
<dbReference type="RefSeq" id="WP_012955886.1">
    <property type="nucleotide sequence ID" value="NC_013790.1"/>
</dbReference>
<protein>
    <submittedName>
        <fullName evidence="1">Uncharacterized protein</fullName>
    </submittedName>
</protein>